<dbReference type="EMBL" id="NQNY01000003">
    <property type="protein sequence ID" value="PAK21565.1"/>
    <property type="molecule type" value="Genomic_DNA"/>
</dbReference>
<dbReference type="SUPFAM" id="SSF52540">
    <property type="entry name" value="P-loop containing nucleoside triphosphate hydrolases"/>
    <property type="match status" value="1"/>
</dbReference>
<feature type="transmembrane region" description="Helical" evidence="8">
    <location>
        <begin position="155"/>
        <end position="175"/>
    </location>
</feature>
<gene>
    <name evidence="11" type="ORF">CJJ23_01275</name>
</gene>
<dbReference type="SMART" id="SM00382">
    <property type="entry name" value="AAA"/>
    <property type="match status" value="1"/>
</dbReference>
<evidence type="ECO:0000256" key="1">
    <source>
        <dbReference type="ARBA" id="ARBA00004651"/>
    </source>
</evidence>
<feature type="domain" description="ABC transporter" evidence="9">
    <location>
        <begin position="324"/>
        <end position="522"/>
    </location>
</feature>
<dbReference type="PROSITE" id="PS50893">
    <property type="entry name" value="ABC_TRANSPORTER_2"/>
    <property type="match status" value="1"/>
</dbReference>
<dbReference type="RefSeq" id="WP_095334578.1">
    <property type="nucleotide sequence ID" value="NZ_NQNY01000003.1"/>
</dbReference>
<evidence type="ECO:0000256" key="4">
    <source>
        <dbReference type="ARBA" id="ARBA00022741"/>
    </source>
</evidence>
<dbReference type="PROSITE" id="PS00211">
    <property type="entry name" value="ABC_TRANSPORTER_1"/>
    <property type="match status" value="1"/>
</dbReference>
<dbReference type="OrthoDB" id="401136at2"/>
<dbReference type="SUPFAM" id="SSF90123">
    <property type="entry name" value="ABC transporter transmembrane region"/>
    <property type="match status" value="1"/>
</dbReference>
<evidence type="ECO:0000313" key="11">
    <source>
        <dbReference type="EMBL" id="PAK21565.1"/>
    </source>
</evidence>
<organism evidence="11 12">
    <name type="scientific">Mycoplasmopsis agassizii</name>
    <dbReference type="NCBI Taxonomy" id="33922"/>
    <lineage>
        <taxon>Bacteria</taxon>
        <taxon>Bacillati</taxon>
        <taxon>Mycoplasmatota</taxon>
        <taxon>Mycoplasmoidales</taxon>
        <taxon>Metamycoplasmataceae</taxon>
        <taxon>Mycoplasmopsis</taxon>
    </lineage>
</organism>
<comment type="subcellular location">
    <subcellularLocation>
        <location evidence="1">Cell membrane</location>
        <topology evidence="1">Multi-pass membrane protein</topology>
    </subcellularLocation>
</comment>
<dbReference type="InterPro" id="IPR003439">
    <property type="entry name" value="ABC_transporter-like_ATP-bd"/>
</dbReference>
<dbReference type="Gene3D" id="3.40.50.300">
    <property type="entry name" value="P-loop containing nucleotide triphosphate hydrolases"/>
    <property type="match status" value="1"/>
</dbReference>
<evidence type="ECO:0000313" key="12">
    <source>
        <dbReference type="Proteomes" id="UP000216943"/>
    </source>
</evidence>
<dbReference type="InterPro" id="IPR011527">
    <property type="entry name" value="ABC1_TM_dom"/>
</dbReference>
<evidence type="ECO:0000259" key="10">
    <source>
        <dbReference type="PROSITE" id="PS50929"/>
    </source>
</evidence>
<keyword evidence="5" id="KW-0067">ATP-binding</keyword>
<feature type="transmembrane region" description="Helical" evidence="8">
    <location>
        <begin position="269"/>
        <end position="294"/>
    </location>
</feature>
<dbReference type="PANTHER" id="PTHR24221">
    <property type="entry name" value="ATP-BINDING CASSETTE SUB-FAMILY B"/>
    <property type="match status" value="1"/>
</dbReference>
<comment type="caution">
    <text evidence="11">The sequence shown here is derived from an EMBL/GenBank/DDBJ whole genome shotgun (WGS) entry which is preliminary data.</text>
</comment>
<evidence type="ECO:0000256" key="8">
    <source>
        <dbReference type="SAM" id="Phobius"/>
    </source>
</evidence>
<sequence length="522" mass="59499">MKYFFKNKLLFWSTILTIIITVTSGPVALYFLGRVVQTYVFAGGQLVNQYEANVDIIVFFTLTASAVVFGALWAYLRINLINRCIFYLREDISSKISNISVKKLSDSSSLSAIYTNNVEQVKETFFREFLSLINYSATFIVSIVLMSVIWIHLLWISVIVILLGLLITILTQGIAQKSHLLYQQSESKYVSESNKIFNSHRTFWFNSKQNFFKTYLLKSFTNFKKGAYRSFNFELGVDSIINALVVLVQFSTLIASILVFYFIKGQFEAGFLVSILGLSGTLISTFSMTLNSVFSVKAGVVLFKVFDIEQEPELEDLKTKIRNIKVANLTFNNGERDIFKNANFAFETKKKYLVKGASGSGKSLLLKFILGMNENEESNILVNDQNLKQLSKNDFLKQLSYLTNDAFLFDESVINNILVEAKFDKNRLQTICNILEISDKLLKTTNIAKLSSGEKQKISLARELYKNKKILVIDEAFSNLDRNVKIKLNDFLTKQKDLTLIVIAHHLEEEIERGFDEIIAIS</sequence>
<dbReference type="GO" id="GO:0005886">
    <property type="term" value="C:plasma membrane"/>
    <property type="evidence" value="ECO:0007669"/>
    <property type="project" value="UniProtKB-SubCell"/>
</dbReference>
<dbReference type="GO" id="GO:0034040">
    <property type="term" value="F:ATPase-coupled lipid transmembrane transporter activity"/>
    <property type="evidence" value="ECO:0007669"/>
    <property type="project" value="TreeGrafter"/>
</dbReference>
<dbReference type="Proteomes" id="UP000216943">
    <property type="component" value="Unassembled WGS sequence"/>
</dbReference>
<keyword evidence="7 8" id="KW-0472">Membrane</keyword>
<dbReference type="InterPro" id="IPR036640">
    <property type="entry name" value="ABC1_TM_sf"/>
</dbReference>
<dbReference type="GO" id="GO:0140359">
    <property type="term" value="F:ABC-type transporter activity"/>
    <property type="evidence" value="ECO:0007669"/>
    <property type="project" value="InterPro"/>
</dbReference>
<evidence type="ECO:0000256" key="3">
    <source>
        <dbReference type="ARBA" id="ARBA00022692"/>
    </source>
</evidence>
<evidence type="ECO:0000256" key="7">
    <source>
        <dbReference type="ARBA" id="ARBA00023136"/>
    </source>
</evidence>
<evidence type="ECO:0008006" key="13">
    <source>
        <dbReference type="Google" id="ProtNLM"/>
    </source>
</evidence>
<proteinExistence type="inferred from homology"/>
<dbReference type="InterPro" id="IPR003593">
    <property type="entry name" value="AAA+_ATPase"/>
</dbReference>
<evidence type="ECO:0000256" key="2">
    <source>
        <dbReference type="ARBA" id="ARBA00005417"/>
    </source>
</evidence>
<feature type="transmembrane region" description="Helical" evidence="8">
    <location>
        <begin position="9"/>
        <end position="32"/>
    </location>
</feature>
<dbReference type="PROSITE" id="PS50929">
    <property type="entry name" value="ABC_TM1F"/>
    <property type="match status" value="1"/>
</dbReference>
<feature type="domain" description="ABC transmembrane type-1" evidence="10">
    <location>
        <begin position="15"/>
        <end position="298"/>
    </location>
</feature>
<evidence type="ECO:0000259" key="9">
    <source>
        <dbReference type="PROSITE" id="PS50893"/>
    </source>
</evidence>
<dbReference type="InterPro" id="IPR039421">
    <property type="entry name" value="Type_1_exporter"/>
</dbReference>
<feature type="transmembrane region" description="Helical" evidence="8">
    <location>
        <begin position="239"/>
        <end position="263"/>
    </location>
</feature>
<name>A0A269TLB9_9BACT</name>
<dbReference type="PANTHER" id="PTHR24221:SF654">
    <property type="entry name" value="ATP-BINDING CASSETTE SUB-FAMILY B MEMBER 6"/>
    <property type="match status" value="1"/>
</dbReference>
<dbReference type="InterPro" id="IPR027417">
    <property type="entry name" value="P-loop_NTPase"/>
</dbReference>
<reference evidence="12" key="1">
    <citation type="submission" date="2017-08" db="EMBL/GenBank/DDBJ databases">
        <authorList>
            <person name="Alvarez-Ponce D."/>
            <person name="Weitzman C.L."/>
            <person name="Tillett R.L."/>
            <person name="Sandmeier F.C."/>
            <person name="Tracy C.R."/>
        </authorList>
    </citation>
    <scope>NUCLEOTIDE SEQUENCE [LARGE SCALE GENOMIC DNA]</scope>
    <source>
        <strain evidence="12">723</strain>
    </source>
</reference>
<feature type="transmembrane region" description="Helical" evidence="8">
    <location>
        <begin position="52"/>
        <end position="76"/>
    </location>
</feature>
<keyword evidence="6 8" id="KW-1133">Transmembrane helix</keyword>
<evidence type="ECO:0000256" key="5">
    <source>
        <dbReference type="ARBA" id="ARBA00022840"/>
    </source>
</evidence>
<dbReference type="InterPro" id="IPR017871">
    <property type="entry name" value="ABC_transporter-like_CS"/>
</dbReference>
<protein>
    <recommendedName>
        <fullName evidence="13">ABC transporter ATP-binding protein</fullName>
    </recommendedName>
</protein>
<comment type="similarity">
    <text evidence="2">Belongs to the ABC transporter superfamily.</text>
</comment>
<dbReference type="GO" id="GO:0016887">
    <property type="term" value="F:ATP hydrolysis activity"/>
    <property type="evidence" value="ECO:0007669"/>
    <property type="project" value="InterPro"/>
</dbReference>
<keyword evidence="3 8" id="KW-0812">Transmembrane</keyword>
<accession>A0A269TLB9</accession>
<evidence type="ECO:0000256" key="6">
    <source>
        <dbReference type="ARBA" id="ARBA00022989"/>
    </source>
</evidence>
<dbReference type="Pfam" id="PF00005">
    <property type="entry name" value="ABC_tran"/>
    <property type="match status" value="1"/>
</dbReference>
<dbReference type="Gene3D" id="1.20.1560.10">
    <property type="entry name" value="ABC transporter type 1, transmembrane domain"/>
    <property type="match status" value="1"/>
</dbReference>
<dbReference type="AlphaFoldDB" id="A0A269TLB9"/>
<keyword evidence="4" id="KW-0547">Nucleotide-binding</keyword>
<feature type="transmembrane region" description="Helical" evidence="8">
    <location>
        <begin position="129"/>
        <end position="149"/>
    </location>
</feature>
<dbReference type="GO" id="GO:0005524">
    <property type="term" value="F:ATP binding"/>
    <property type="evidence" value="ECO:0007669"/>
    <property type="project" value="UniProtKB-KW"/>
</dbReference>